<feature type="compositionally biased region" description="Basic and acidic residues" evidence="1">
    <location>
        <begin position="59"/>
        <end position="73"/>
    </location>
</feature>
<evidence type="ECO:0000313" key="3">
    <source>
        <dbReference type="Proteomes" id="UP001162060"/>
    </source>
</evidence>
<proteinExistence type="predicted"/>
<dbReference type="EMBL" id="CAKLBY020000374">
    <property type="protein sequence ID" value="CAK7946646.1"/>
    <property type="molecule type" value="Genomic_DNA"/>
</dbReference>
<feature type="region of interest" description="Disordered" evidence="1">
    <location>
        <begin position="18"/>
        <end position="89"/>
    </location>
</feature>
<sequence>MRTNPTFYAGRLRPYYQYEPVSRGERHLRGQGPRPPSSGPVPTSQPRRLAKRPAHAVKRRPEALQSARHEDNKYGVISQVARTQKRHNRSIDRTLGNCNNPLQDPQAHNAQSVQEPSHLETVPLHGRALEHQADPTLEPDQVFRPPPHPLVDSSGGQRFLVERILNHLDLNGFQTSNLVL</sequence>
<name>A0AAV1VK32_9STRA</name>
<protein>
    <submittedName>
        <fullName evidence="2">Uncharacterized protein</fullName>
    </submittedName>
</protein>
<comment type="caution">
    <text evidence="2">The sequence shown here is derived from an EMBL/GenBank/DDBJ whole genome shotgun (WGS) entry which is preliminary data.</text>
</comment>
<feature type="compositionally biased region" description="Basic residues" evidence="1">
    <location>
        <begin position="48"/>
        <end position="58"/>
    </location>
</feature>
<gene>
    <name evidence="2" type="ORF">PM001_LOCUS31796</name>
</gene>
<reference evidence="2" key="1">
    <citation type="submission" date="2024-01" db="EMBL/GenBank/DDBJ databases">
        <authorList>
            <person name="Webb A."/>
        </authorList>
    </citation>
    <scope>NUCLEOTIDE SEQUENCE</scope>
    <source>
        <strain evidence="2">Pm1</strain>
    </source>
</reference>
<organism evidence="2 3">
    <name type="scientific">Peronospora matthiolae</name>
    <dbReference type="NCBI Taxonomy" id="2874970"/>
    <lineage>
        <taxon>Eukaryota</taxon>
        <taxon>Sar</taxon>
        <taxon>Stramenopiles</taxon>
        <taxon>Oomycota</taxon>
        <taxon>Peronosporomycetes</taxon>
        <taxon>Peronosporales</taxon>
        <taxon>Peronosporaceae</taxon>
        <taxon>Peronospora</taxon>
    </lineage>
</organism>
<dbReference type="Proteomes" id="UP001162060">
    <property type="component" value="Unassembled WGS sequence"/>
</dbReference>
<accession>A0AAV1VK32</accession>
<dbReference type="AlphaFoldDB" id="A0AAV1VK32"/>
<evidence type="ECO:0000256" key="1">
    <source>
        <dbReference type="SAM" id="MobiDB-lite"/>
    </source>
</evidence>
<evidence type="ECO:0000313" key="2">
    <source>
        <dbReference type="EMBL" id="CAK7946646.1"/>
    </source>
</evidence>